<dbReference type="Pfam" id="PF00144">
    <property type="entry name" value="Beta-lactamase"/>
    <property type="match status" value="1"/>
</dbReference>
<evidence type="ECO:0000313" key="2">
    <source>
        <dbReference type="EMBL" id="AUB31156.1"/>
    </source>
</evidence>
<name>A0A2K8SCI9_9MOLU</name>
<dbReference type="Proteomes" id="UP000231823">
    <property type="component" value="Chromosome"/>
</dbReference>
<dbReference type="SUPFAM" id="SSF56601">
    <property type="entry name" value="beta-lactamase/transpeptidase-like"/>
    <property type="match status" value="1"/>
</dbReference>
<dbReference type="EMBL" id="CP025057">
    <property type="protein sequence ID" value="AUB31156.1"/>
    <property type="molecule type" value="Genomic_DNA"/>
</dbReference>
<dbReference type="KEGG" id="sfz:SFLOR_v1c00950"/>
<dbReference type="PANTHER" id="PTHR43283:SF3">
    <property type="entry name" value="BETA-LACTAMASE FAMILY PROTEIN (AFU_ORTHOLOGUE AFUA_5G07500)"/>
    <property type="match status" value="1"/>
</dbReference>
<sequence>MNKFDNVINKIQEFVEKKYFTGAVLKINQNKENIFSYSFGINDLEKNTLMNEELIFRAYSMTKTITVAAFLTLVDENKISLKDPLSKFYPEFKNMKVLDKKNLNEVVECKNEILMSHLLTMTSGFTYFGNKNKTQKETTVLLSQFAKKQNNKFMNYESFMKELSKIPLEFEPGTNWRYGLSLDVIAAVIEKVTKKSFRDFVKEKIFEPLKMNSSDFFLVDKSREAKVYEWSLNDDKPNLKKIENFNFFIQELDKVPNMPMGGAGLFTTAPDYLKFLDFLLDGKDSKKNELLSSKILKEMTKDQLNELRKNFIWTLNKDYSYGFGVRVRIKNESYPLTAINEFGWDGLLGSTGLVDPKNKITMCLMLSSKPGHNKLVESEFFEALYKDLKNNEIISNVDKL</sequence>
<keyword evidence="3" id="KW-1185">Reference proteome</keyword>
<dbReference type="Gene3D" id="3.40.710.10">
    <property type="entry name" value="DD-peptidase/beta-lactamase superfamily"/>
    <property type="match status" value="1"/>
</dbReference>
<dbReference type="InterPro" id="IPR012338">
    <property type="entry name" value="Beta-lactam/transpept-like"/>
</dbReference>
<evidence type="ECO:0000313" key="3">
    <source>
        <dbReference type="Proteomes" id="UP000231823"/>
    </source>
</evidence>
<feature type="domain" description="WAC" evidence="1">
    <location>
        <begin position="1"/>
        <end position="31"/>
    </location>
</feature>
<evidence type="ECO:0000259" key="1">
    <source>
        <dbReference type="PROSITE" id="PS51136"/>
    </source>
</evidence>
<dbReference type="InterPro" id="IPR013136">
    <property type="entry name" value="WSTF_Acf1_Cbp146"/>
</dbReference>
<dbReference type="PROSITE" id="PS51136">
    <property type="entry name" value="WAC"/>
    <property type="match status" value="1"/>
</dbReference>
<accession>A0A2K8SCI9</accession>
<dbReference type="AlphaFoldDB" id="A0A2K8SCI9"/>
<reference evidence="2 3" key="1">
    <citation type="submission" date="2017-12" db="EMBL/GenBank/DDBJ databases">
        <title>Complete genome sequence of Spiroplasma floricola 23-6 (ATCC 29989).</title>
        <authorList>
            <person name="Tsai Y.-M."/>
            <person name="Wu P.-S."/>
            <person name="Lo W.-S."/>
            <person name="Kuo C.-H."/>
        </authorList>
    </citation>
    <scope>NUCLEOTIDE SEQUENCE [LARGE SCALE GENOMIC DNA]</scope>
    <source>
        <strain evidence="2 3">23-6</strain>
    </source>
</reference>
<dbReference type="InterPro" id="IPR050789">
    <property type="entry name" value="Diverse_Enzym_Activities"/>
</dbReference>
<gene>
    <name evidence="2" type="ORF">SFLOR_v1c00950</name>
</gene>
<proteinExistence type="predicted"/>
<dbReference type="InterPro" id="IPR001466">
    <property type="entry name" value="Beta-lactam-related"/>
</dbReference>
<protein>
    <recommendedName>
        <fullName evidence="1">WAC domain-containing protein</fullName>
    </recommendedName>
</protein>
<dbReference type="RefSeq" id="WP_100916149.1">
    <property type="nucleotide sequence ID" value="NZ_CP025057.1"/>
</dbReference>
<dbReference type="OrthoDB" id="9770183at2"/>
<dbReference type="PANTHER" id="PTHR43283">
    <property type="entry name" value="BETA-LACTAMASE-RELATED"/>
    <property type="match status" value="1"/>
</dbReference>
<organism evidence="2 3">
    <name type="scientific">Spiroplasma floricola 23-6</name>
    <dbReference type="NCBI Taxonomy" id="1336749"/>
    <lineage>
        <taxon>Bacteria</taxon>
        <taxon>Bacillati</taxon>
        <taxon>Mycoplasmatota</taxon>
        <taxon>Mollicutes</taxon>
        <taxon>Entomoplasmatales</taxon>
        <taxon>Spiroplasmataceae</taxon>
        <taxon>Spiroplasma</taxon>
    </lineage>
</organism>